<keyword evidence="2" id="KW-1185">Reference proteome</keyword>
<proteinExistence type="predicted"/>
<sequence length="56" mass="7167">MWYKRRRFFIIKNWCHFWFSISLPGLYNLNREIILESKRIKCQFYRIIEGNIFYLT</sequence>
<reference evidence="1 2" key="1">
    <citation type="journal article" date="2015" name="Phytopathology">
        <title>Genomes of Candidatus Liberibacter solanacearum haplotype A from New Zealand and the USA suggest significant genome plasticity in the species.</title>
        <authorList>
            <person name="Thompson S.M."/>
            <person name="Johnson C.P."/>
            <person name="Lu A.Y."/>
            <person name="Frampton R.A."/>
            <person name="Sullivan K.L."/>
            <person name="Fiers M.W."/>
            <person name="Crowhurst R.N."/>
            <person name="Pitman A.R."/>
            <person name="Scott I."/>
            <person name="Gudmestad N.C."/>
            <person name="Smith G.R."/>
        </authorList>
    </citation>
    <scope>NUCLEOTIDE SEQUENCE [LARGE SCALE GENOMIC DNA]</scope>
    <source>
        <strain evidence="1 2">LsoNZ1</strain>
    </source>
</reference>
<evidence type="ECO:0000313" key="1">
    <source>
        <dbReference type="EMBL" id="KJZ82250.1"/>
    </source>
</evidence>
<comment type="caution">
    <text evidence="1">The sequence shown here is derived from an EMBL/GenBank/DDBJ whole genome shotgun (WGS) entry which is preliminary data.</text>
</comment>
<evidence type="ECO:0000313" key="2">
    <source>
        <dbReference type="Proteomes" id="UP000033731"/>
    </source>
</evidence>
<accession>A0A0F4VLW9</accession>
<protein>
    <submittedName>
        <fullName evidence="1">Uncharacterized protein</fullName>
    </submittedName>
</protein>
<dbReference type="EMBL" id="JMTK01000002">
    <property type="protein sequence ID" value="KJZ82250.1"/>
    <property type="molecule type" value="Genomic_DNA"/>
</dbReference>
<dbReference type="Proteomes" id="UP000033731">
    <property type="component" value="Unassembled WGS sequence"/>
</dbReference>
<organism evidence="1 2">
    <name type="scientific">Candidatus Liberibacter solanacearum</name>
    <dbReference type="NCBI Taxonomy" id="556287"/>
    <lineage>
        <taxon>Bacteria</taxon>
        <taxon>Pseudomonadati</taxon>
        <taxon>Pseudomonadota</taxon>
        <taxon>Alphaproteobacteria</taxon>
        <taxon>Hyphomicrobiales</taxon>
        <taxon>Rhizobiaceae</taxon>
        <taxon>Liberibacter</taxon>
    </lineage>
</organism>
<dbReference type="AlphaFoldDB" id="A0A0F4VLW9"/>
<gene>
    <name evidence="1" type="ORF">DJ66_0994</name>
</gene>
<name>A0A0F4VLW9_9HYPH</name>